<dbReference type="Proteomes" id="UP000595197">
    <property type="component" value="Chromosome"/>
</dbReference>
<dbReference type="InterPro" id="IPR051200">
    <property type="entry name" value="Host-pathogen_enzymatic-act"/>
</dbReference>
<dbReference type="Pfam" id="PF21783">
    <property type="entry name" value="YNCE"/>
    <property type="match status" value="1"/>
</dbReference>
<keyword evidence="4" id="KW-1185">Reference proteome</keyword>
<dbReference type="NCBIfam" id="TIGR02276">
    <property type="entry name" value="beta_rpt_yvtn"/>
    <property type="match status" value="4"/>
</dbReference>
<dbReference type="EMBL" id="CP067420">
    <property type="protein sequence ID" value="QQP89516.1"/>
    <property type="molecule type" value="Genomic_DNA"/>
</dbReference>
<proteinExistence type="predicted"/>
<protein>
    <submittedName>
        <fullName evidence="3">Beta-propeller fold lactonase family protein</fullName>
    </submittedName>
</protein>
<sequence>MIMSINFPQFSRNSKGTLPGRDHEVRRLSLLPLVAAVVATLAVGTAHAQTPMVIEGGFVYTADEHGNSISAIDLATTRVTTTPIPISPHNVQITTDGTRLLAVGAPVTDGHGHSHGGATHDAGETKGRLLVFDAAFLAKGPVGEISVGAHPAHVVPGPDGRRAFVTNAGDNTVSVVDLARMSVVKTIATGRYPHGLRISPNGREVYVANVQDGSLSVIDTNSLTEVARIPVGTTPVQVGFTPNGGRVYVSLRDENRVAVVDTASRTLIGTIEVGRNPIQVHATPDGRFVYAANQGTDAEPADTVSVISVAAGRVIDTIRTGKGAHGVSLSDDGAVVLVTNIVDSTVSVIDTATRRVLTTFAVGRGPNGVTYRSMPR</sequence>
<name>A0ABX7B5B8_9PROT</name>
<evidence type="ECO:0000259" key="2">
    <source>
        <dbReference type="Pfam" id="PF21783"/>
    </source>
</evidence>
<keyword evidence="1" id="KW-0732">Signal</keyword>
<feature type="domain" description="YNCE-like beta-propeller" evidence="2">
    <location>
        <begin position="227"/>
        <end position="369"/>
    </location>
</feature>
<dbReference type="InterPro" id="IPR015943">
    <property type="entry name" value="WD40/YVTN_repeat-like_dom_sf"/>
</dbReference>
<gene>
    <name evidence="3" type="ORF">IGS68_26695</name>
</gene>
<organism evidence="3 4">
    <name type="scientific">Skermanella cutis</name>
    <dbReference type="NCBI Taxonomy" id="2775420"/>
    <lineage>
        <taxon>Bacteria</taxon>
        <taxon>Pseudomonadati</taxon>
        <taxon>Pseudomonadota</taxon>
        <taxon>Alphaproteobacteria</taxon>
        <taxon>Rhodospirillales</taxon>
        <taxon>Azospirillaceae</taxon>
        <taxon>Skermanella</taxon>
    </lineage>
</organism>
<dbReference type="InterPro" id="IPR048433">
    <property type="entry name" value="YNCE-like_beta-prop"/>
</dbReference>
<dbReference type="PANTHER" id="PTHR47197:SF3">
    <property type="entry name" value="DIHYDRO-HEME D1 DEHYDROGENASE"/>
    <property type="match status" value="1"/>
</dbReference>
<reference evidence="3" key="1">
    <citation type="submission" date="2021-02" db="EMBL/GenBank/DDBJ databases">
        <title>Skermanella TT6 skin isolate.</title>
        <authorList>
            <person name="Lee K."/>
            <person name="Ganzorig M."/>
        </authorList>
    </citation>
    <scope>NUCLEOTIDE SEQUENCE</scope>
    <source>
        <strain evidence="3">TT6</strain>
    </source>
</reference>
<dbReference type="InterPro" id="IPR011964">
    <property type="entry name" value="YVTN_b-propeller_repeat"/>
</dbReference>
<accession>A0ABX7B5B8</accession>
<dbReference type="PANTHER" id="PTHR47197">
    <property type="entry name" value="PROTEIN NIRF"/>
    <property type="match status" value="1"/>
</dbReference>
<evidence type="ECO:0000256" key="1">
    <source>
        <dbReference type="ARBA" id="ARBA00022729"/>
    </source>
</evidence>
<dbReference type="Gene3D" id="2.130.10.10">
    <property type="entry name" value="YVTN repeat-like/Quinoprotein amine dehydrogenase"/>
    <property type="match status" value="3"/>
</dbReference>
<evidence type="ECO:0000313" key="3">
    <source>
        <dbReference type="EMBL" id="QQP89516.1"/>
    </source>
</evidence>
<evidence type="ECO:0000313" key="4">
    <source>
        <dbReference type="Proteomes" id="UP000595197"/>
    </source>
</evidence>
<dbReference type="InterPro" id="IPR011045">
    <property type="entry name" value="N2O_reductase_N"/>
</dbReference>
<dbReference type="SUPFAM" id="SSF50974">
    <property type="entry name" value="Nitrous oxide reductase, N-terminal domain"/>
    <property type="match status" value="1"/>
</dbReference>